<evidence type="ECO:0000256" key="1">
    <source>
        <dbReference type="ARBA" id="ARBA00004141"/>
    </source>
</evidence>
<dbReference type="Gene3D" id="1.20.1740.10">
    <property type="entry name" value="Amino acid/polyamine transporter I"/>
    <property type="match status" value="1"/>
</dbReference>
<keyword evidence="3 6" id="KW-0812">Transmembrane</keyword>
<organism evidence="7 8">
    <name type="scientific">Lentilactobacillus hilgardii</name>
    <name type="common">Lactobacillus hilgardii</name>
    <dbReference type="NCBI Taxonomy" id="1588"/>
    <lineage>
        <taxon>Bacteria</taxon>
        <taxon>Bacillati</taxon>
        <taxon>Bacillota</taxon>
        <taxon>Bacilli</taxon>
        <taxon>Lactobacillales</taxon>
        <taxon>Lactobacillaceae</taxon>
        <taxon>Lentilactobacillus</taxon>
    </lineage>
</organism>
<dbReference type="SMR" id="A0A6P1E5B9"/>
<feature type="transmembrane region" description="Helical" evidence="6">
    <location>
        <begin position="281"/>
        <end position="303"/>
    </location>
</feature>
<dbReference type="Pfam" id="PF13520">
    <property type="entry name" value="AA_permease_2"/>
    <property type="match status" value="1"/>
</dbReference>
<dbReference type="EMBL" id="CP047121">
    <property type="protein sequence ID" value="QHB51300.1"/>
    <property type="molecule type" value="Genomic_DNA"/>
</dbReference>
<feature type="transmembrane region" description="Helical" evidence="6">
    <location>
        <begin position="378"/>
        <end position="395"/>
    </location>
</feature>
<evidence type="ECO:0000256" key="2">
    <source>
        <dbReference type="ARBA" id="ARBA00022448"/>
    </source>
</evidence>
<dbReference type="GeneID" id="69057365"/>
<dbReference type="InterPro" id="IPR002293">
    <property type="entry name" value="AA/rel_permease1"/>
</dbReference>
<evidence type="ECO:0000256" key="6">
    <source>
        <dbReference type="SAM" id="Phobius"/>
    </source>
</evidence>
<evidence type="ECO:0000313" key="8">
    <source>
        <dbReference type="Proteomes" id="UP000465035"/>
    </source>
</evidence>
<feature type="transmembrane region" description="Helical" evidence="6">
    <location>
        <begin position="202"/>
        <end position="220"/>
    </location>
</feature>
<feature type="transmembrane region" description="Helical" evidence="6">
    <location>
        <begin position="57"/>
        <end position="79"/>
    </location>
</feature>
<feature type="transmembrane region" description="Helical" evidence="6">
    <location>
        <begin position="479"/>
        <end position="502"/>
    </location>
</feature>
<dbReference type="AlphaFoldDB" id="A0A6P1E5B9"/>
<dbReference type="PANTHER" id="PTHR45649">
    <property type="entry name" value="AMINO-ACID PERMEASE BAT1"/>
    <property type="match status" value="1"/>
</dbReference>
<evidence type="ECO:0000256" key="4">
    <source>
        <dbReference type="ARBA" id="ARBA00022989"/>
    </source>
</evidence>
<dbReference type="PIRSF" id="PIRSF006060">
    <property type="entry name" value="AA_transporter"/>
    <property type="match status" value="1"/>
</dbReference>
<accession>A0A6P1E5B9</accession>
<feature type="transmembrane region" description="Helical" evidence="6">
    <location>
        <begin position="132"/>
        <end position="159"/>
    </location>
</feature>
<gene>
    <name evidence="7" type="ORF">GQR93_03190</name>
</gene>
<protein>
    <submittedName>
        <fullName evidence="7">Amino acid permease</fullName>
    </submittedName>
</protein>
<evidence type="ECO:0000313" key="7">
    <source>
        <dbReference type="EMBL" id="QHB51300.1"/>
    </source>
</evidence>
<dbReference type="GO" id="GO:0022857">
    <property type="term" value="F:transmembrane transporter activity"/>
    <property type="evidence" value="ECO:0007669"/>
    <property type="project" value="InterPro"/>
</dbReference>
<feature type="transmembrane region" description="Helical" evidence="6">
    <location>
        <begin position="401"/>
        <end position="423"/>
    </location>
</feature>
<sequence length="542" mass="58692">MIIFGLIVIFVTIITMLAILVKATDSVRKWKLQSGSLFQISKSFGYKQELIRDMGGFSNFAVSFSIISILTGAVSYYGYGFSNGGPAMMGIGWPIVTFFVLFVAAAMAELTSAIPTSGAIYHWASILGGSTWGWFTGWLNVIGQVTIVAGIDYGCAIFASNLLFTHPSKPMFLLTYAVILGSHAILNHVGINIVSKLNSISAIYHVVGVFLIIGVLAVLGPQHSGTYLFHTFSTATSQSMPYWGAFLIGLLQAQWTLTGYDASAHTSEETMNPRIQAPWGVYLSVAISGIFGFLLLSLVTVSIKNPTAVADAGNNAFIVAIEQAAGSRLGSAMVWLVTIAMWFCGCSAVTSSSRMVYAFSRDGGLPFSNQLKKISSKFHTPTIAIWLIVTLSFLFGTSDGVYAAIGTMSVIGLYGSYLVPIALKLRARVLHIWTKKDDGPWSLGSWSIAVSSIACGWIVFLILLMIFSPTDVQLTSNMVLHYATGKIFVAVLIVLIIDFVVYARHHFTGPKLGSYEALNKQLTTSQRDQSLTPEVDSETRKK</sequence>
<keyword evidence="2" id="KW-0813">Transport</keyword>
<evidence type="ECO:0000256" key="3">
    <source>
        <dbReference type="ARBA" id="ARBA00022692"/>
    </source>
</evidence>
<dbReference type="Proteomes" id="UP000465035">
    <property type="component" value="Chromosome"/>
</dbReference>
<dbReference type="PANTHER" id="PTHR45649:SF26">
    <property type="entry name" value="OS04G0435100 PROTEIN"/>
    <property type="match status" value="1"/>
</dbReference>
<feature type="transmembrane region" description="Helical" evidence="6">
    <location>
        <begin position="91"/>
        <end position="111"/>
    </location>
</feature>
<feature type="transmembrane region" description="Helical" evidence="6">
    <location>
        <begin position="6"/>
        <end position="24"/>
    </location>
</feature>
<keyword evidence="5 6" id="KW-0472">Membrane</keyword>
<keyword evidence="4 6" id="KW-1133">Transmembrane helix</keyword>
<name>A0A6P1E5B9_LENHI</name>
<feature type="transmembrane region" description="Helical" evidence="6">
    <location>
        <begin position="332"/>
        <end position="357"/>
    </location>
</feature>
<dbReference type="GO" id="GO:0016020">
    <property type="term" value="C:membrane"/>
    <property type="evidence" value="ECO:0007669"/>
    <property type="project" value="UniProtKB-SubCell"/>
</dbReference>
<reference evidence="7 8" key="1">
    <citation type="submission" date="2019-12" db="EMBL/GenBank/DDBJ databases">
        <title>Lactobacillus hilgardii FLUB.</title>
        <authorList>
            <person name="Gustaw K."/>
        </authorList>
    </citation>
    <scope>NUCLEOTIDE SEQUENCE [LARGE SCALE GENOMIC DNA]</scope>
    <source>
        <strain evidence="7 8">FLUB</strain>
    </source>
</reference>
<evidence type="ECO:0000256" key="5">
    <source>
        <dbReference type="ARBA" id="ARBA00023136"/>
    </source>
</evidence>
<proteinExistence type="predicted"/>
<feature type="transmembrane region" description="Helical" evidence="6">
    <location>
        <begin position="443"/>
        <end position="467"/>
    </location>
</feature>
<feature type="transmembrane region" description="Helical" evidence="6">
    <location>
        <begin position="171"/>
        <end position="190"/>
    </location>
</feature>
<feature type="transmembrane region" description="Helical" evidence="6">
    <location>
        <begin position="240"/>
        <end position="260"/>
    </location>
</feature>
<dbReference type="RefSeq" id="WP_003552179.1">
    <property type="nucleotide sequence ID" value="NZ_CABKOL010000106.1"/>
</dbReference>
<comment type="subcellular location">
    <subcellularLocation>
        <location evidence="1">Membrane</location>
        <topology evidence="1">Multi-pass membrane protein</topology>
    </subcellularLocation>
</comment>